<keyword evidence="3" id="KW-1185">Reference proteome</keyword>
<evidence type="ECO:0000256" key="1">
    <source>
        <dbReference type="SAM" id="MobiDB-lite"/>
    </source>
</evidence>
<accession>A0A9P6T7T7</accession>
<feature type="compositionally biased region" description="Polar residues" evidence="1">
    <location>
        <begin position="23"/>
        <end position="39"/>
    </location>
</feature>
<dbReference type="EMBL" id="MU167369">
    <property type="protein sequence ID" value="KAG0141834.1"/>
    <property type="molecule type" value="Genomic_DNA"/>
</dbReference>
<protein>
    <submittedName>
        <fullName evidence="2">Uncharacterized protein</fullName>
    </submittedName>
</protein>
<evidence type="ECO:0000313" key="2">
    <source>
        <dbReference type="EMBL" id="KAG0141834.1"/>
    </source>
</evidence>
<comment type="caution">
    <text evidence="2">The sequence shown here is derived from an EMBL/GenBank/DDBJ whole genome shotgun (WGS) entry which is preliminary data.</text>
</comment>
<organism evidence="2 3">
    <name type="scientific">Cronartium quercuum f. sp. fusiforme G11</name>
    <dbReference type="NCBI Taxonomy" id="708437"/>
    <lineage>
        <taxon>Eukaryota</taxon>
        <taxon>Fungi</taxon>
        <taxon>Dikarya</taxon>
        <taxon>Basidiomycota</taxon>
        <taxon>Pucciniomycotina</taxon>
        <taxon>Pucciniomycetes</taxon>
        <taxon>Pucciniales</taxon>
        <taxon>Coleosporiaceae</taxon>
        <taxon>Cronartium</taxon>
    </lineage>
</organism>
<gene>
    <name evidence="2" type="ORF">CROQUDRAFT_98256</name>
</gene>
<dbReference type="AlphaFoldDB" id="A0A9P6T7T7"/>
<reference evidence="2" key="1">
    <citation type="submission" date="2013-11" db="EMBL/GenBank/DDBJ databases">
        <title>Genome sequence of the fusiform rust pathogen reveals effectors for host alternation and coevolution with pine.</title>
        <authorList>
            <consortium name="DOE Joint Genome Institute"/>
            <person name="Smith K."/>
            <person name="Pendleton A."/>
            <person name="Kubisiak T."/>
            <person name="Anderson C."/>
            <person name="Salamov A."/>
            <person name="Aerts A."/>
            <person name="Riley R."/>
            <person name="Clum A."/>
            <person name="Lindquist E."/>
            <person name="Ence D."/>
            <person name="Campbell M."/>
            <person name="Kronenberg Z."/>
            <person name="Feau N."/>
            <person name="Dhillon B."/>
            <person name="Hamelin R."/>
            <person name="Burleigh J."/>
            <person name="Smith J."/>
            <person name="Yandell M."/>
            <person name="Nelson C."/>
            <person name="Grigoriev I."/>
            <person name="Davis J."/>
        </authorList>
    </citation>
    <scope>NUCLEOTIDE SEQUENCE</scope>
    <source>
        <strain evidence="2">G11</strain>
    </source>
</reference>
<sequence length="68" mass="7365">MSDKHTLNLITLKNTSSILQLNCRQSPGAPSQPVQQSPLKSPGLDPCLTHPARSYGAIMPPHVPVYQC</sequence>
<evidence type="ECO:0000313" key="3">
    <source>
        <dbReference type="Proteomes" id="UP000886653"/>
    </source>
</evidence>
<proteinExistence type="predicted"/>
<feature type="region of interest" description="Disordered" evidence="1">
    <location>
        <begin position="23"/>
        <end position="44"/>
    </location>
</feature>
<dbReference type="Proteomes" id="UP000886653">
    <property type="component" value="Unassembled WGS sequence"/>
</dbReference>
<name>A0A9P6T7T7_9BASI</name>